<gene>
    <name evidence="2" type="ORF">HHUB_4134</name>
</gene>
<keyword evidence="1" id="KW-0472">Membrane</keyword>
<feature type="transmembrane region" description="Helical" evidence="1">
    <location>
        <begin position="231"/>
        <end position="253"/>
    </location>
</feature>
<dbReference type="RefSeq" id="WP_059058527.1">
    <property type="nucleotide sequence ID" value="NZ_CEML01000004.1"/>
</dbReference>
<keyword evidence="3" id="KW-1185">Reference proteome</keyword>
<dbReference type="EMBL" id="LN831303">
    <property type="protein sequence ID" value="CQH63605.1"/>
    <property type="molecule type" value="Genomic_DNA"/>
</dbReference>
<proteinExistence type="predicted"/>
<feature type="transmembrane region" description="Helical" evidence="1">
    <location>
        <begin position="289"/>
        <end position="311"/>
    </location>
</feature>
<dbReference type="KEGG" id="hhb:Hhub_4134"/>
<evidence type="ECO:0000313" key="2">
    <source>
        <dbReference type="EMBL" id="CQH63605.1"/>
    </source>
</evidence>
<geneLocation type="plasmid" evidence="3">
    <name>pSTJ001</name>
</geneLocation>
<accession>A0A0U5H4B3</accession>
<feature type="transmembrane region" description="Helical" evidence="1">
    <location>
        <begin position="265"/>
        <end position="282"/>
    </location>
</feature>
<evidence type="ECO:0000313" key="3">
    <source>
        <dbReference type="Proteomes" id="UP000066737"/>
    </source>
</evidence>
<reference evidence="3" key="1">
    <citation type="journal article" date="2016" name="Environ. Microbiol.">
        <title>The complete genome of a viable archaeum isolated from 123-million-year-old rock salt.</title>
        <authorList>
            <person name="Jaakkola S.T."/>
            <person name="Pfeiffer F."/>
            <person name="Ravantti J.J."/>
            <person name="Guo Q."/>
            <person name="Liu Y."/>
            <person name="Chen X."/>
            <person name="Ma H."/>
            <person name="Yang C."/>
            <person name="Oksanen H.M."/>
            <person name="Bamford D.H."/>
        </authorList>
    </citation>
    <scope>NUCLEOTIDE SEQUENCE</scope>
    <source>
        <strain evidence="3">JI20-1</strain>
        <plasmid evidence="3">Plasmid pSTJ001</plasmid>
    </source>
</reference>
<dbReference type="AlphaFoldDB" id="A0A0U5H4B3"/>
<keyword evidence="1" id="KW-0812">Transmembrane</keyword>
<dbReference type="InterPro" id="IPR058440">
    <property type="entry name" value="DUF8127"/>
</dbReference>
<dbReference type="Pfam" id="PF26448">
    <property type="entry name" value="DUF8127"/>
    <property type="match status" value="1"/>
</dbReference>
<evidence type="ECO:0000256" key="1">
    <source>
        <dbReference type="SAM" id="Phobius"/>
    </source>
</evidence>
<organism evidence="2 3">
    <name type="scientific">Halobacterium hubeiense</name>
    <dbReference type="NCBI Taxonomy" id="1407499"/>
    <lineage>
        <taxon>Archaea</taxon>
        <taxon>Methanobacteriati</taxon>
        <taxon>Methanobacteriota</taxon>
        <taxon>Stenosarchaea group</taxon>
        <taxon>Halobacteria</taxon>
        <taxon>Halobacteriales</taxon>
        <taxon>Halobacteriaceae</taxon>
        <taxon>Halobacterium</taxon>
    </lineage>
</organism>
<feature type="transmembrane region" description="Helical" evidence="1">
    <location>
        <begin position="317"/>
        <end position="338"/>
    </location>
</feature>
<name>A0A0U5H4B3_9EURY</name>
<keyword evidence="1" id="KW-1133">Transmembrane helix</keyword>
<dbReference type="Proteomes" id="UP000066737">
    <property type="component" value="Plasmid pSTJ001"/>
</dbReference>
<sequence>MNWSPPSIRTIAVLLLVVVGVVLSFSFHASMDSASVTYTATAVDPGENSDLVTRAARNITNLDDQLAGTATQHQRPIERAAATGSYTGRLGPELDIVIDDIESPYVWYNDQYYTWTISTQSETTNATIRMQPTDPQTVFEDVVRPVADAPPVVKTALKEGTATGLTVESGIYQQNGEYYAVTPENEGAVFAQLAKVFAGFVLTPVGRAYAAVGIGLLGYRFHEPTRDRPLTGRRAIAVSALAIPVALLGTILFETGSPSRFVTGPMSAFIVAVGTAAGVFAARRQWLRLVGVSIGTALAAITAFAATLGIAGILFGLLPLGVGFTAGIVPFGYGYWFAQPLHEG</sequence>
<dbReference type="GeneID" id="26660474"/>
<protein>
    <submittedName>
        <fullName evidence="2">Uncharacterized protein</fullName>
    </submittedName>
</protein>
<dbReference type="OrthoDB" id="275608at2157"/>